<protein>
    <submittedName>
        <fullName evidence="2">Uncharacterized protein</fullName>
    </submittedName>
</protein>
<gene>
    <name evidence="2" type="ORF">PGT21_016901</name>
    <name evidence="3" type="ORF">PGTUg99_032031</name>
</gene>
<proteinExistence type="predicted"/>
<evidence type="ECO:0000313" key="3">
    <source>
        <dbReference type="EMBL" id="KAA1136121.1"/>
    </source>
</evidence>
<dbReference type="Proteomes" id="UP000324748">
    <property type="component" value="Unassembled WGS sequence"/>
</dbReference>
<feature type="compositionally biased region" description="Basic residues" evidence="1">
    <location>
        <begin position="32"/>
        <end position="43"/>
    </location>
</feature>
<name>A0A5B0ND89_PUCGR</name>
<dbReference type="EMBL" id="VSWC01000106">
    <property type="protein sequence ID" value="KAA1085709.1"/>
    <property type="molecule type" value="Genomic_DNA"/>
</dbReference>
<evidence type="ECO:0000313" key="5">
    <source>
        <dbReference type="Proteomes" id="UP000325313"/>
    </source>
</evidence>
<sequence>MNSEELDEFFGLTSLSSNPDEFNRAQEDHQSRQRLKSSIKRGHMGQVAEELGGPWKSDPDDRFSTPIKPTWRTAQTPGSAFPLQAPPTGRGLRSVRVETRPDRRTIPLSQIDQLILLNQIVLSTAKKATPFAQNFSIISPPFSNHHQNPSQCLDKQPHSQPTVLHPLELATLSVANLFLKINSLIDQSDSIILNAQSP</sequence>
<evidence type="ECO:0000256" key="1">
    <source>
        <dbReference type="SAM" id="MobiDB-lite"/>
    </source>
</evidence>
<feature type="region of interest" description="Disordered" evidence="1">
    <location>
        <begin position="1"/>
        <end position="91"/>
    </location>
</feature>
<reference evidence="4 5" key="1">
    <citation type="submission" date="2019-05" db="EMBL/GenBank/DDBJ databases">
        <title>Emergence of the Ug99 lineage of the wheat stem rust pathogen through somatic hybridization.</title>
        <authorList>
            <person name="Li F."/>
            <person name="Upadhyaya N.M."/>
            <person name="Sperschneider J."/>
            <person name="Matny O."/>
            <person name="Nguyen-Phuc H."/>
            <person name="Mago R."/>
            <person name="Raley C."/>
            <person name="Miller M.E."/>
            <person name="Silverstein K.A.T."/>
            <person name="Henningsen E."/>
            <person name="Hirsch C.D."/>
            <person name="Visser B."/>
            <person name="Pretorius Z.A."/>
            <person name="Steffenson B.J."/>
            <person name="Schwessinger B."/>
            <person name="Dodds P.N."/>
            <person name="Figueroa M."/>
        </authorList>
    </citation>
    <scope>NUCLEOTIDE SEQUENCE [LARGE SCALE GENOMIC DNA]</scope>
    <source>
        <strain evidence="2">21-0</strain>
        <strain evidence="3 5">Ug99</strain>
    </source>
</reference>
<comment type="caution">
    <text evidence="2">The sequence shown here is derived from an EMBL/GenBank/DDBJ whole genome shotgun (WGS) entry which is preliminary data.</text>
</comment>
<evidence type="ECO:0000313" key="2">
    <source>
        <dbReference type="EMBL" id="KAA1085709.1"/>
    </source>
</evidence>
<dbReference type="Proteomes" id="UP000325313">
    <property type="component" value="Unassembled WGS sequence"/>
</dbReference>
<evidence type="ECO:0000313" key="4">
    <source>
        <dbReference type="Proteomes" id="UP000324748"/>
    </source>
</evidence>
<accession>A0A5B0ND89</accession>
<dbReference type="AlphaFoldDB" id="A0A5B0ND89"/>
<dbReference type="OrthoDB" id="2518101at2759"/>
<feature type="compositionally biased region" description="Basic and acidic residues" evidence="1">
    <location>
        <begin position="21"/>
        <end position="31"/>
    </location>
</feature>
<dbReference type="EMBL" id="VDEP01000036">
    <property type="protein sequence ID" value="KAA1136121.1"/>
    <property type="molecule type" value="Genomic_DNA"/>
</dbReference>
<organism evidence="2 4">
    <name type="scientific">Puccinia graminis f. sp. tritici</name>
    <dbReference type="NCBI Taxonomy" id="56615"/>
    <lineage>
        <taxon>Eukaryota</taxon>
        <taxon>Fungi</taxon>
        <taxon>Dikarya</taxon>
        <taxon>Basidiomycota</taxon>
        <taxon>Pucciniomycotina</taxon>
        <taxon>Pucciniomycetes</taxon>
        <taxon>Pucciniales</taxon>
        <taxon>Pucciniaceae</taxon>
        <taxon>Puccinia</taxon>
    </lineage>
</organism>
<keyword evidence="4" id="KW-1185">Reference proteome</keyword>